<name>A0ACA9MIH9_9GLOM</name>
<evidence type="ECO:0000313" key="2">
    <source>
        <dbReference type="Proteomes" id="UP000789702"/>
    </source>
</evidence>
<keyword evidence="2" id="KW-1185">Reference proteome</keyword>
<evidence type="ECO:0000313" key="1">
    <source>
        <dbReference type="EMBL" id="CAG8591779.1"/>
    </source>
</evidence>
<organism evidence="1 2">
    <name type="scientific">Dentiscutata heterogama</name>
    <dbReference type="NCBI Taxonomy" id="1316150"/>
    <lineage>
        <taxon>Eukaryota</taxon>
        <taxon>Fungi</taxon>
        <taxon>Fungi incertae sedis</taxon>
        <taxon>Mucoromycota</taxon>
        <taxon>Glomeromycotina</taxon>
        <taxon>Glomeromycetes</taxon>
        <taxon>Diversisporales</taxon>
        <taxon>Gigasporaceae</taxon>
        <taxon>Dentiscutata</taxon>
    </lineage>
</organism>
<proteinExistence type="predicted"/>
<protein>
    <submittedName>
        <fullName evidence="1">14145_t:CDS:1</fullName>
    </submittedName>
</protein>
<dbReference type="EMBL" id="CAJVPU010009143">
    <property type="protein sequence ID" value="CAG8591779.1"/>
    <property type="molecule type" value="Genomic_DNA"/>
</dbReference>
<gene>
    <name evidence="1" type="ORF">DHETER_LOCUS6889</name>
</gene>
<reference evidence="1" key="1">
    <citation type="submission" date="2021-06" db="EMBL/GenBank/DDBJ databases">
        <authorList>
            <person name="Kallberg Y."/>
            <person name="Tangrot J."/>
            <person name="Rosling A."/>
        </authorList>
    </citation>
    <scope>NUCLEOTIDE SEQUENCE</scope>
    <source>
        <strain evidence="1">IL203A</strain>
    </source>
</reference>
<sequence length="239" mass="27887">MLEETIQTINQFEEEVFSQAESSSKKGKQVKILSRSPSRSLTIRPRTIIRQKLTNWEQILKKEILKIKEKITGVTHRKAHESRREYIFDFLNEISNKNDASIFALRGAINNMLEEYERDTNPAITITGDQFKAMPEWNQREVLNELLLEANNAQNEEARRAIQDKYRNLLAIQLKTKELPKTGYRKEYQYPGFPRSLPKLPTDSDKSSTNQTINSSAFERKRWILSITKRLRSLSPTEG</sequence>
<comment type="caution">
    <text evidence="1">The sequence shown here is derived from an EMBL/GenBank/DDBJ whole genome shotgun (WGS) entry which is preliminary data.</text>
</comment>
<dbReference type="Proteomes" id="UP000789702">
    <property type="component" value="Unassembled WGS sequence"/>
</dbReference>
<accession>A0ACA9MIH9</accession>